<dbReference type="AlphaFoldDB" id="A0A8J2KRM4"/>
<comment type="caution">
    <text evidence="1">The sequence shown here is derived from an EMBL/GenBank/DDBJ whole genome shotgun (WGS) entry which is preliminary data.</text>
</comment>
<accession>A0A8J2KRM4</accession>
<name>A0A8J2KRM4_9HEXA</name>
<sequence length="42" mass="4964">TKRPIIHVTQHCVQVVLQDKPDDSPCRKYYVGNTRREKQVLN</sequence>
<dbReference type="EMBL" id="CAJVCH010452326">
    <property type="protein sequence ID" value="CAG7819545.1"/>
    <property type="molecule type" value="Genomic_DNA"/>
</dbReference>
<evidence type="ECO:0000313" key="1">
    <source>
        <dbReference type="EMBL" id="CAG7819545.1"/>
    </source>
</evidence>
<keyword evidence="2" id="KW-1185">Reference proteome</keyword>
<dbReference type="Proteomes" id="UP000708208">
    <property type="component" value="Unassembled WGS sequence"/>
</dbReference>
<organism evidence="1 2">
    <name type="scientific">Allacma fusca</name>
    <dbReference type="NCBI Taxonomy" id="39272"/>
    <lineage>
        <taxon>Eukaryota</taxon>
        <taxon>Metazoa</taxon>
        <taxon>Ecdysozoa</taxon>
        <taxon>Arthropoda</taxon>
        <taxon>Hexapoda</taxon>
        <taxon>Collembola</taxon>
        <taxon>Symphypleona</taxon>
        <taxon>Sminthuridae</taxon>
        <taxon>Allacma</taxon>
    </lineage>
</organism>
<reference evidence="1" key="1">
    <citation type="submission" date="2021-06" db="EMBL/GenBank/DDBJ databases">
        <authorList>
            <person name="Hodson N. C."/>
            <person name="Mongue J. A."/>
            <person name="Jaron S. K."/>
        </authorList>
    </citation>
    <scope>NUCLEOTIDE SEQUENCE</scope>
</reference>
<proteinExistence type="predicted"/>
<gene>
    <name evidence="1" type="ORF">AFUS01_LOCUS29984</name>
</gene>
<evidence type="ECO:0000313" key="2">
    <source>
        <dbReference type="Proteomes" id="UP000708208"/>
    </source>
</evidence>
<feature type="non-terminal residue" evidence="1">
    <location>
        <position position="1"/>
    </location>
</feature>
<protein>
    <submittedName>
        <fullName evidence="1">Uncharacterized protein</fullName>
    </submittedName>
</protein>